<reference evidence="8 9" key="1">
    <citation type="submission" date="2013-04" db="EMBL/GenBank/DDBJ databases">
        <title>Hyphomonas hirschiana VP5 Genome Sequencing.</title>
        <authorList>
            <person name="Lai Q."/>
            <person name="Shao Z."/>
        </authorList>
    </citation>
    <scope>NUCLEOTIDE SEQUENCE [LARGE SCALE GENOMIC DNA]</scope>
    <source>
        <strain evidence="8 9">VP5</strain>
    </source>
</reference>
<feature type="transmembrane region" description="Helical" evidence="6">
    <location>
        <begin position="109"/>
        <end position="130"/>
    </location>
</feature>
<keyword evidence="5 6" id="KW-0472">Membrane</keyword>
<dbReference type="PANTHER" id="PTHR43478">
    <property type="entry name" value="NA+/H+ ANTIPORTER-RELATED"/>
    <property type="match status" value="1"/>
</dbReference>
<keyword evidence="4 6" id="KW-1133">Transmembrane helix</keyword>
<dbReference type="OrthoDB" id="9762978at2"/>
<feature type="transmembrane region" description="Helical" evidence="6">
    <location>
        <begin position="272"/>
        <end position="288"/>
    </location>
</feature>
<protein>
    <submittedName>
        <fullName evidence="8">Na+/H+ antiporter family protein</fullName>
    </submittedName>
</protein>
<accession>A0A059FCG3</accession>
<dbReference type="GO" id="GO:0005886">
    <property type="term" value="C:plasma membrane"/>
    <property type="evidence" value="ECO:0007669"/>
    <property type="project" value="UniProtKB-SubCell"/>
</dbReference>
<name>A0A059FCG3_9PROT</name>
<evidence type="ECO:0000256" key="6">
    <source>
        <dbReference type="SAM" id="Phobius"/>
    </source>
</evidence>
<feature type="transmembrane region" description="Helical" evidence="6">
    <location>
        <begin position="179"/>
        <end position="206"/>
    </location>
</feature>
<gene>
    <name evidence="8" type="ORF">HHI_15079</name>
</gene>
<comment type="subcellular location">
    <subcellularLocation>
        <location evidence="1">Cell membrane</location>
        <topology evidence="1">Multi-pass membrane protein</topology>
    </subcellularLocation>
</comment>
<evidence type="ECO:0000256" key="5">
    <source>
        <dbReference type="ARBA" id="ARBA00023136"/>
    </source>
</evidence>
<evidence type="ECO:0000256" key="1">
    <source>
        <dbReference type="ARBA" id="ARBA00004651"/>
    </source>
</evidence>
<feature type="transmembrane region" description="Helical" evidence="6">
    <location>
        <begin position="6"/>
        <end position="32"/>
    </location>
</feature>
<sequence length="452" mass="46638">MEWLSVLPPVAAIIVAIWSRNVYWALGLAILLSETLQVGLNPALGALGSIDRATGVFADPGNTRILLFCLIIGALIAYLERAGAFAAMVRWLMRSGVASGPKRASGVTAVAGIILFIETNISLLATGLLGKPLFDKVRLSRVRLAYIIDSTCAPVSVLILLNGWGAFILGLLATNGVDAPLGVLVSSIGLNFYAFLTLALVFFTVVTNRTFGPMRAFDAAAAQIETLDEDPDPQPGALLTFILPMLILVGGSIGFMWWTGGGNILAGSGSKAILWSVILATAAAFLLATSNPALRGTLLDTGFEGMGKLLPAVIIIFMALALGDSLKALGTGLFLSNLASSLPAPWLIPAALFLTASVTSFTTGTSWGTYGILIPVAIPLAVGAGIPLPLVIAAVMGGGVFGDHCSPISDTTIIASLASGCDHLDHVRTQLPYALLAGGAATLLYVVAGLTA</sequence>
<dbReference type="Proteomes" id="UP000025061">
    <property type="component" value="Unassembled WGS sequence"/>
</dbReference>
<dbReference type="Pfam" id="PF03553">
    <property type="entry name" value="Na_H_antiporter"/>
    <property type="match status" value="1"/>
</dbReference>
<feature type="transmembrane region" description="Helical" evidence="6">
    <location>
        <begin position="237"/>
        <end position="260"/>
    </location>
</feature>
<feature type="transmembrane region" description="Helical" evidence="6">
    <location>
        <begin position="151"/>
        <end position="173"/>
    </location>
</feature>
<evidence type="ECO:0000313" key="9">
    <source>
        <dbReference type="Proteomes" id="UP000025061"/>
    </source>
</evidence>
<proteinExistence type="predicted"/>
<keyword evidence="2" id="KW-1003">Cell membrane</keyword>
<evidence type="ECO:0000259" key="7">
    <source>
        <dbReference type="Pfam" id="PF03553"/>
    </source>
</evidence>
<keyword evidence="3 6" id="KW-0812">Transmembrane</keyword>
<organism evidence="8 9">
    <name type="scientific">Hyphomonas hirschiana VP5</name>
    <dbReference type="NCBI Taxonomy" id="1280951"/>
    <lineage>
        <taxon>Bacteria</taxon>
        <taxon>Pseudomonadati</taxon>
        <taxon>Pseudomonadota</taxon>
        <taxon>Alphaproteobacteria</taxon>
        <taxon>Hyphomonadales</taxon>
        <taxon>Hyphomonadaceae</taxon>
        <taxon>Hyphomonas</taxon>
    </lineage>
</organism>
<dbReference type="PANTHER" id="PTHR43478:SF1">
    <property type="entry name" value="NA+_H+ ANTIPORTER NHAC-LIKE C-TERMINAL DOMAIN-CONTAINING PROTEIN"/>
    <property type="match status" value="1"/>
</dbReference>
<evidence type="ECO:0000313" key="8">
    <source>
        <dbReference type="EMBL" id="KCZ88236.1"/>
    </source>
</evidence>
<feature type="transmembrane region" description="Helical" evidence="6">
    <location>
        <begin position="309"/>
        <end position="326"/>
    </location>
</feature>
<evidence type="ECO:0000256" key="4">
    <source>
        <dbReference type="ARBA" id="ARBA00022989"/>
    </source>
</evidence>
<feature type="transmembrane region" description="Helical" evidence="6">
    <location>
        <begin position="372"/>
        <end position="396"/>
    </location>
</feature>
<evidence type="ECO:0000256" key="2">
    <source>
        <dbReference type="ARBA" id="ARBA00022475"/>
    </source>
</evidence>
<keyword evidence="9" id="KW-1185">Reference proteome</keyword>
<dbReference type="RefSeq" id="WP_011646971.1">
    <property type="nucleotide sequence ID" value="NZ_ARYI01000016.1"/>
</dbReference>
<evidence type="ECO:0000256" key="3">
    <source>
        <dbReference type="ARBA" id="ARBA00022692"/>
    </source>
</evidence>
<dbReference type="EMBL" id="ARYI01000016">
    <property type="protein sequence ID" value="KCZ88236.1"/>
    <property type="molecule type" value="Genomic_DNA"/>
</dbReference>
<comment type="caution">
    <text evidence="8">The sequence shown here is derived from an EMBL/GenBank/DDBJ whole genome shotgun (WGS) entry which is preliminary data.</text>
</comment>
<dbReference type="PATRIC" id="fig|1280951.3.peg.3042"/>
<feature type="transmembrane region" description="Helical" evidence="6">
    <location>
        <begin position="346"/>
        <end position="365"/>
    </location>
</feature>
<feature type="domain" description="Na+/H+ antiporter NhaC-like C-terminal" evidence="7">
    <location>
        <begin position="167"/>
        <end position="450"/>
    </location>
</feature>
<dbReference type="InterPro" id="IPR018461">
    <property type="entry name" value="Na/H_Antiport_NhaC-like_C"/>
</dbReference>
<feature type="transmembrane region" description="Helical" evidence="6">
    <location>
        <begin position="65"/>
        <end position="89"/>
    </location>
</feature>
<feature type="transmembrane region" description="Helical" evidence="6">
    <location>
        <begin position="433"/>
        <end position="451"/>
    </location>
</feature>
<dbReference type="AlphaFoldDB" id="A0A059FCG3"/>